<evidence type="ECO:0000256" key="1">
    <source>
        <dbReference type="SAM" id="MobiDB-lite"/>
    </source>
</evidence>
<sequence>MTEYRKQPGDRLGLNWMIPNVRGKRAIRHVIFDTNFWKSFIHSRLSVPLGDKGSLSLYGRRPLQHQQFAEHLTAEYRVKTAGHGRTVDEWKLRPEHRDNHWLDGLTGCAVLGSMLGATLPEIGVVKPLRDRPKIKLSERRTPSAAAPAVPHTAPVQPGNKLKLSELRRKRE</sequence>
<gene>
    <name evidence="3" type="ORF">SDC9_179016</name>
</gene>
<dbReference type="AlphaFoldDB" id="A0A645GZR7"/>
<dbReference type="EMBL" id="VSSQ01083100">
    <property type="protein sequence ID" value="MPN31542.1"/>
    <property type="molecule type" value="Genomic_DNA"/>
</dbReference>
<feature type="region of interest" description="Disordered" evidence="1">
    <location>
        <begin position="133"/>
        <end position="171"/>
    </location>
</feature>
<dbReference type="Pfam" id="PF20454">
    <property type="entry name" value="GpA_nuclease"/>
    <property type="match status" value="1"/>
</dbReference>
<protein>
    <recommendedName>
        <fullName evidence="2">Terminase large subunit GpA endonuclease domain-containing protein</fullName>
    </recommendedName>
</protein>
<organism evidence="3">
    <name type="scientific">bioreactor metagenome</name>
    <dbReference type="NCBI Taxonomy" id="1076179"/>
    <lineage>
        <taxon>unclassified sequences</taxon>
        <taxon>metagenomes</taxon>
        <taxon>ecological metagenomes</taxon>
    </lineage>
</organism>
<reference evidence="3" key="1">
    <citation type="submission" date="2019-08" db="EMBL/GenBank/DDBJ databases">
        <authorList>
            <person name="Kucharzyk K."/>
            <person name="Murdoch R.W."/>
            <person name="Higgins S."/>
            <person name="Loffler F."/>
        </authorList>
    </citation>
    <scope>NUCLEOTIDE SEQUENCE</scope>
</reference>
<accession>A0A645GZR7</accession>
<evidence type="ECO:0000313" key="3">
    <source>
        <dbReference type="EMBL" id="MPN31542.1"/>
    </source>
</evidence>
<evidence type="ECO:0000259" key="2">
    <source>
        <dbReference type="Pfam" id="PF20454"/>
    </source>
</evidence>
<comment type="caution">
    <text evidence="3">The sequence shown here is derived from an EMBL/GenBank/DDBJ whole genome shotgun (WGS) entry which is preliminary data.</text>
</comment>
<dbReference type="GO" id="GO:0004519">
    <property type="term" value="F:endonuclease activity"/>
    <property type="evidence" value="ECO:0007669"/>
    <property type="project" value="InterPro"/>
</dbReference>
<feature type="domain" description="Terminase large subunit GpA endonuclease" evidence="2">
    <location>
        <begin position="25"/>
        <end position="109"/>
    </location>
</feature>
<feature type="compositionally biased region" description="Low complexity" evidence="1">
    <location>
        <begin position="142"/>
        <end position="157"/>
    </location>
</feature>
<proteinExistence type="predicted"/>
<dbReference type="InterPro" id="IPR046454">
    <property type="entry name" value="GpA_endonuclease"/>
</dbReference>
<name>A0A645GZR7_9ZZZZ</name>
<feature type="compositionally biased region" description="Basic and acidic residues" evidence="1">
    <location>
        <begin position="162"/>
        <end position="171"/>
    </location>
</feature>